<dbReference type="InterPro" id="IPR007486">
    <property type="entry name" value="YebE"/>
</dbReference>
<sequence length="258" mass="27913">MSYGDIVGRLLNEMTNKGKERLKHIANSAQSTTQSKNKWMDMIEKFVHSKQAGNLTGGQLGGIGALAGALLGGGASVVKGALGGSALSMLGAMAINALQKKYGDQLSGLLKKETTHSLPKEQLEREPAHSLPKEQLEAMISSDTEKLILRAMINAAKADGQLDQSEMDKIMGKVNEDGITDEERQFIHNELIQQMDLDKLVSSIPNQIVATQVYAASLFAIDIDTEAEKAYLRQLAHSLKLDSDTVRSLHEMTGSPII</sequence>
<dbReference type="SUPFAM" id="SSF158682">
    <property type="entry name" value="TerB-like"/>
    <property type="match status" value="1"/>
</dbReference>
<evidence type="ECO:0000313" key="2">
    <source>
        <dbReference type="Proteomes" id="UP000183454"/>
    </source>
</evidence>
<gene>
    <name evidence="1" type="ORF">SAMN05421882_102741</name>
</gene>
<dbReference type="Proteomes" id="UP000183454">
    <property type="component" value="Unassembled WGS sequence"/>
</dbReference>
<dbReference type="RefSeq" id="WP_074667343.1">
    <property type="nucleotide sequence ID" value="NZ_FNNH01000027.1"/>
</dbReference>
<evidence type="ECO:0000313" key="1">
    <source>
        <dbReference type="EMBL" id="SDW77617.1"/>
    </source>
</evidence>
<dbReference type="InterPro" id="IPR029024">
    <property type="entry name" value="TerB-like"/>
</dbReference>
<name>A0A1H2WAQ9_9PROT</name>
<dbReference type="CDD" id="cd07178">
    <property type="entry name" value="terB_like_YebE"/>
    <property type="match status" value="1"/>
</dbReference>
<dbReference type="Pfam" id="PF04391">
    <property type="entry name" value="DUF533"/>
    <property type="match status" value="1"/>
</dbReference>
<proteinExistence type="predicted"/>
<dbReference type="EMBL" id="FNNH01000027">
    <property type="protein sequence ID" value="SDW77617.1"/>
    <property type="molecule type" value="Genomic_DNA"/>
</dbReference>
<accession>A0A1H2WAQ9</accession>
<reference evidence="1 2" key="1">
    <citation type="submission" date="2016-10" db="EMBL/GenBank/DDBJ databases">
        <authorList>
            <person name="de Groot N.N."/>
        </authorList>
    </citation>
    <scope>NUCLEOTIDE SEQUENCE [LARGE SCALE GENOMIC DNA]</scope>
    <source>
        <strain evidence="1 2">Nm110</strain>
    </source>
</reference>
<dbReference type="AlphaFoldDB" id="A0A1H2WAQ9"/>
<protein>
    <submittedName>
        <fullName evidence="1">Uncharacterized membrane protein YebE, DUF533 family</fullName>
    </submittedName>
</protein>
<dbReference type="Gene3D" id="1.10.3680.10">
    <property type="entry name" value="TerB-like"/>
    <property type="match status" value="1"/>
</dbReference>
<organism evidence="1 2">
    <name type="scientific">Nitrosomonas communis</name>
    <dbReference type="NCBI Taxonomy" id="44574"/>
    <lineage>
        <taxon>Bacteria</taxon>
        <taxon>Pseudomonadati</taxon>
        <taxon>Pseudomonadota</taxon>
        <taxon>Betaproteobacteria</taxon>
        <taxon>Nitrosomonadales</taxon>
        <taxon>Nitrosomonadaceae</taxon>
        <taxon>Nitrosomonas</taxon>
    </lineage>
</organism>